<reference evidence="10 11" key="1">
    <citation type="journal article" date="2016" name="Biochim. Biophys. Acta">
        <title>Characterization of red-shifted phycobilisomes isolated from the chlorophyll f-containing cyanobacterium Halomicronema hongdechloris.</title>
        <authorList>
            <person name="Li Y."/>
            <person name="Lin Y."/>
            <person name="Garvey C.J."/>
            <person name="Birch D."/>
            <person name="Corkery R.W."/>
            <person name="Loughlin P.C."/>
            <person name="Scheer H."/>
            <person name="Willows R.D."/>
            <person name="Chen M."/>
        </authorList>
    </citation>
    <scope>NUCLEOTIDE SEQUENCE [LARGE SCALE GENOMIC DNA]</scope>
    <source>
        <strain evidence="10 11">C2206</strain>
    </source>
</reference>
<keyword evidence="2 9" id="KW-0436">Ligase</keyword>
<feature type="binding site" evidence="9">
    <location>
        <position position="20"/>
    </location>
    <ligand>
        <name>Mg(2+)</name>
        <dbReference type="ChEBI" id="CHEBI:18420"/>
    </ligand>
</feature>
<dbReference type="NCBIfam" id="TIGR00347">
    <property type="entry name" value="bioD"/>
    <property type="match status" value="1"/>
</dbReference>
<dbReference type="Gene3D" id="3.40.50.300">
    <property type="entry name" value="P-loop containing nucleotide triphosphate hydrolases"/>
    <property type="match status" value="1"/>
</dbReference>
<feature type="binding site" evidence="9">
    <location>
        <position position="51"/>
    </location>
    <ligand>
        <name>ATP</name>
        <dbReference type="ChEBI" id="CHEBI:30616"/>
    </ligand>
</feature>
<comment type="caution">
    <text evidence="9">Lacks conserved residue(s) required for the propagation of feature annotation.</text>
</comment>
<dbReference type="GO" id="GO:0005829">
    <property type="term" value="C:cytosol"/>
    <property type="evidence" value="ECO:0007669"/>
    <property type="project" value="TreeGrafter"/>
</dbReference>
<evidence type="ECO:0000256" key="7">
    <source>
        <dbReference type="ARBA" id="ARBA00022842"/>
    </source>
</evidence>
<dbReference type="GO" id="GO:0009102">
    <property type="term" value="P:biotin biosynthetic process"/>
    <property type="evidence" value="ECO:0007669"/>
    <property type="project" value="UniProtKB-UniRule"/>
</dbReference>
<feature type="binding site" evidence="9">
    <location>
        <begin position="204"/>
        <end position="206"/>
    </location>
    <ligand>
        <name>ATP</name>
        <dbReference type="ChEBI" id="CHEBI:30616"/>
    </ligand>
</feature>
<comment type="subcellular location">
    <subcellularLocation>
        <location evidence="9">Cytoplasm</location>
    </subcellularLocation>
</comment>
<keyword evidence="7 9" id="KW-0460">Magnesium</keyword>
<dbReference type="PIRSF" id="PIRSF006755">
    <property type="entry name" value="DTB_synth"/>
    <property type="match status" value="1"/>
</dbReference>
<feature type="binding site" evidence="9">
    <location>
        <begin position="16"/>
        <end position="21"/>
    </location>
    <ligand>
        <name>ATP</name>
        <dbReference type="ChEBI" id="CHEBI:30616"/>
    </ligand>
</feature>
<feature type="binding site" evidence="9">
    <location>
        <begin position="172"/>
        <end position="173"/>
    </location>
    <ligand>
        <name>ATP</name>
        <dbReference type="ChEBI" id="CHEBI:30616"/>
    </ligand>
</feature>
<dbReference type="OrthoDB" id="9802097at2"/>
<dbReference type="KEGG" id="hhg:XM38_010690"/>
<comment type="similarity">
    <text evidence="9">Belongs to the dethiobiotin synthetase family.</text>
</comment>
<evidence type="ECO:0000256" key="1">
    <source>
        <dbReference type="ARBA" id="ARBA00022490"/>
    </source>
</evidence>
<evidence type="ECO:0000256" key="5">
    <source>
        <dbReference type="ARBA" id="ARBA00022756"/>
    </source>
</evidence>
<dbReference type="GO" id="GO:0005524">
    <property type="term" value="F:ATP binding"/>
    <property type="evidence" value="ECO:0007669"/>
    <property type="project" value="UniProtKB-UniRule"/>
</dbReference>
<feature type="binding site" evidence="9">
    <location>
        <begin position="112"/>
        <end position="115"/>
    </location>
    <ligand>
        <name>ATP</name>
        <dbReference type="ChEBI" id="CHEBI:30616"/>
    </ligand>
</feature>
<dbReference type="AlphaFoldDB" id="A0A1Z3HIJ0"/>
<evidence type="ECO:0000313" key="10">
    <source>
        <dbReference type="EMBL" id="ASC70139.1"/>
    </source>
</evidence>
<keyword evidence="6 9" id="KW-0067">ATP-binding</keyword>
<evidence type="ECO:0000256" key="8">
    <source>
        <dbReference type="ARBA" id="ARBA00047386"/>
    </source>
</evidence>
<dbReference type="Pfam" id="PF13500">
    <property type="entry name" value="AAA_26"/>
    <property type="match status" value="1"/>
</dbReference>
<evidence type="ECO:0000313" key="11">
    <source>
        <dbReference type="Proteomes" id="UP000191901"/>
    </source>
</evidence>
<dbReference type="EC" id="6.3.3.3" evidence="9"/>
<feature type="binding site" evidence="9">
    <location>
        <position position="51"/>
    </location>
    <ligand>
        <name>Mg(2+)</name>
        <dbReference type="ChEBI" id="CHEBI:18420"/>
    </ligand>
</feature>
<comment type="catalytic activity">
    <reaction evidence="8">
        <text>(7R,8S)-8-amino-7-(carboxyamino)nonanoate + ATP = (4R,5S)-dethiobiotin + ADP + phosphate + H(+)</text>
        <dbReference type="Rhea" id="RHEA:63684"/>
        <dbReference type="ChEBI" id="CHEBI:15378"/>
        <dbReference type="ChEBI" id="CHEBI:30616"/>
        <dbReference type="ChEBI" id="CHEBI:43474"/>
        <dbReference type="ChEBI" id="CHEBI:149470"/>
        <dbReference type="ChEBI" id="CHEBI:149473"/>
        <dbReference type="ChEBI" id="CHEBI:456216"/>
    </reaction>
</comment>
<dbReference type="RefSeq" id="WP_080806364.1">
    <property type="nucleotide sequence ID" value="NZ_CP021983.2"/>
</dbReference>
<dbReference type="Proteomes" id="UP000191901">
    <property type="component" value="Chromosome"/>
</dbReference>
<dbReference type="GO" id="GO:0000287">
    <property type="term" value="F:magnesium ion binding"/>
    <property type="evidence" value="ECO:0007669"/>
    <property type="project" value="UniProtKB-UniRule"/>
</dbReference>
<name>A0A1Z3HIJ0_9CYAN</name>
<accession>A0A1Z3HIJ0</accession>
<dbReference type="UniPathway" id="UPA00078">
    <property type="reaction ID" value="UER00161"/>
</dbReference>
<comment type="function">
    <text evidence="9">Catalyzes a mechanistically unusual reaction, the ATP-dependent insertion of CO2 between the N7 and N8 nitrogen atoms of 7,8-diaminopelargonic acid (DAPA, also called 7,8-diammoniononanoate) to form a ureido ring.</text>
</comment>
<sequence>MHTLDRALLIAGSDTEVGKTVLTTALAAYWQQHRPQRRLGILKLVQAGVGDRELYQQLFDLDQSAEEIAPQWFAAPLAPPLAAAQECRQVNLTVVWQGLQQLLDSRDWVLVEALGGLGSPVTAELTVADLAAAWHLPVVLVVPVQLGAIAQSVANVALARQSQLSLQGIVLNCRHPCSEADQRAWAPIPLIESLTQVPVLGTLPYLDQPQHVSTLAQVAASLDLEVLLTSPRLP</sequence>
<keyword evidence="3 9" id="KW-0479">Metal-binding</keyword>
<organism evidence="10 11">
    <name type="scientific">Halomicronema hongdechloris C2206</name>
    <dbReference type="NCBI Taxonomy" id="1641165"/>
    <lineage>
        <taxon>Bacteria</taxon>
        <taxon>Bacillati</taxon>
        <taxon>Cyanobacteriota</taxon>
        <taxon>Cyanophyceae</taxon>
        <taxon>Nodosilineales</taxon>
        <taxon>Nodosilineaceae</taxon>
        <taxon>Halomicronema</taxon>
    </lineage>
</organism>
<keyword evidence="4 9" id="KW-0547">Nucleotide-binding</keyword>
<dbReference type="SUPFAM" id="SSF52540">
    <property type="entry name" value="P-loop containing nucleoside triphosphate hydrolases"/>
    <property type="match status" value="1"/>
</dbReference>
<keyword evidence="11" id="KW-1185">Reference proteome</keyword>
<dbReference type="CDD" id="cd03109">
    <property type="entry name" value="DTBS"/>
    <property type="match status" value="1"/>
</dbReference>
<dbReference type="PANTHER" id="PTHR43210">
    <property type="entry name" value="DETHIOBIOTIN SYNTHETASE"/>
    <property type="match status" value="1"/>
</dbReference>
<proteinExistence type="inferred from homology"/>
<feature type="active site" evidence="9">
    <location>
        <position position="43"/>
    </location>
</feature>
<evidence type="ECO:0000256" key="9">
    <source>
        <dbReference type="HAMAP-Rule" id="MF_00336"/>
    </source>
</evidence>
<gene>
    <name evidence="9 10" type="primary">bioD</name>
    <name evidence="10" type="ORF">XM38_010690</name>
</gene>
<dbReference type="PANTHER" id="PTHR43210:SF2">
    <property type="entry name" value="ATP-DEPENDENT DETHIOBIOTIN SYNTHETASE BIOD 2"/>
    <property type="match status" value="1"/>
</dbReference>
<feature type="binding site" evidence="9">
    <location>
        <position position="112"/>
    </location>
    <ligand>
        <name>Mg(2+)</name>
        <dbReference type="ChEBI" id="CHEBI:18420"/>
    </ligand>
</feature>
<dbReference type="InterPro" id="IPR004472">
    <property type="entry name" value="DTB_synth_BioD"/>
</dbReference>
<keyword evidence="1 9" id="KW-0963">Cytoplasm</keyword>
<dbReference type="HAMAP" id="MF_00336">
    <property type="entry name" value="BioD"/>
    <property type="match status" value="1"/>
</dbReference>
<comment type="cofactor">
    <cofactor evidence="9">
        <name>Mg(2+)</name>
        <dbReference type="ChEBI" id="CHEBI:18420"/>
    </cofactor>
</comment>
<dbReference type="GO" id="GO:0004141">
    <property type="term" value="F:dethiobiotin synthase activity"/>
    <property type="evidence" value="ECO:0007669"/>
    <property type="project" value="UniProtKB-UniRule"/>
</dbReference>
<protein>
    <recommendedName>
        <fullName evidence="9">ATP-dependent dethiobiotin synthetase BioD</fullName>
        <ecNumber evidence="9">6.3.3.3</ecNumber>
    </recommendedName>
    <alternativeName>
        <fullName evidence="9">DTB synthetase</fullName>
        <shortName evidence="9">DTBS</shortName>
    </alternativeName>
    <alternativeName>
        <fullName evidence="9">Dethiobiotin synthase</fullName>
    </alternativeName>
</protein>
<comment type="subunit">
    <text evidence="9">Homodimer.</text>
</comment>
<dbReference type="STRING" id="1641165.XM38_04895"/>
<keyword evidence="5 9" id="KW-0093">Biotin biosynthesis</keyword>
<evidence type="ECO:0000256" key="4">
    <source>
        <dbReference type="ARBA" id="ARBA00022741"/>
    </source>
</evidence>
<evidence type="ECO:0000256" key="6">
    <source>
        <dbReference type="ARBA" id="ARBA00022840"/>
    </source>
</evidence>
<dbReference type="EMBL" id="CP021983">
    <property type="protein sequence ID" value="ASC70139.1"/>
    <property type="molecule type" value="Genomic_DNA"/>
</dbReference>
<comment type="catalytic activity">
    <reaction evidence="9">
        <text>(7R,8S)-7,8-diammoniononanoate + CO2 + ATP = (4R,5S)-dethiobiotin + ADP + phosphate + 3 H(+)</text>
        <dbReference type="Rhea" id="RHEA:15805"/>
        <dbReference type="ChEBI" id="CHEBI:15378"/>
        <dbReference type="ChEBI" id="CHEBI:16526"/>
        <dbReference type="ChEBI" id="CHEBI:30616"/>
        <dbReference type="ChEBI" id="CHEBI:43474"/>
        <dbReference type="ChEBI" id="CHEBI:149469"/>
        <dbReference type="ChEBI" id="CHEBI:149473"/>
        <dbReference type="ChEBI" id="CHEBI:456216"/>
        <dbReference type="EC" id="6.3.3.3"/>
    </reaction>
</comment>
<evidence type="ECO:0000256" key="3">
    <source>
        <dbReference type="ARBA" id="ARBA00022723"/>
    </source>
</evidence>
<dbReference type="InterPro" id="IPR027417">
    <property type="entry name" value="P-loop_NTPase"/>
</dbReference>
<comment type="pathway">
    <text evidence="9">Cofactor biosynthesis; biotin biosynthesis; biotin from 7,8-diaminononanoate: step 1/2.</text>
</comment>
<evidence type="ECO:0000256" key="2">
    <source>
        <dbReference type="ARBA" id="ARBA00022598"/>
    </source>
</evidence>